<comment type="subcellular location">
    <subcellularLocation>
        <location evidence="3">Cytoplasm</location>
        <location evidence="3">Cytoskeleton</location>
        <location evidence="3">Cilium axoneme</location>
    </subcellularLocation>
</comment>
<accession>A0AAV4CTI6</accession>
<dbReference type="EMBL" id="BLXT01006999">
    <property type="protein sequence ID" value="GFO35224.1"/>
    <property type="molecule type" value="Genomic_DNA"/>
</dbReference>
<keyword evidence="5" id="KW-1185">Reference proteome</keyword>
<protein>
    <recommendedName>
        <fullName evidence="3">Tektin</fullName>
    </recommendedName>
</protein>
<evidence type="ECO:0000313" key="4">
    <source>
        <dbReference type="EMBL" id="GFO35224.1"/>
    </source>
</evidence>
<dbReference type="GO" id="GO:0060271">
    <property type="term" value="P:cilium assembly"/>
    <property type="evidence" value="ECO:0007669"/>
    <property type="project" value="UniProtKB-UniRule"/>
</dbReference>
<keyword evidence="3" id="KW-0966">Cell projection</keyword>
<dbReference type="GO" id="GO:0005930">
    <property type="term" value="C:axoneme"/>
    <property type="evidence" value="ECO:0007669"/>
    <property type="project" value="UniProtKB-SubCell"/>
</dbReference>
<organism evidence="4 5">
    <name type="scientific">Plakobranchus ocellatus</name>
    <dbReference type="NCBI Taxonomy" id="259542"/>
    <lineage>
        <taxon>Eukaryota</taxon>
        <taxon>Metazoa</taxon>
        <taxon>Spiralia</taxon>
        <taxon>Lophotrochozoa</taxon>
        <taxon>Mollusca</taxon>
        <taxon>Gastropoda</taxon>
        <taxon>Heterobranchia</taxon>
        <taxon>Euthyneura</taxon>
        <taxon>Panpulmonata</taxon>
        <taxon>Sacoglossa</taxon>
        <taxon>Placobranchoidea</taxon>
        <taxon>Plakobranchidae</taxon>
        <taxon>Plakobranchus</taxon>
    </lineage>
</organism>
<name>A0AAV4CTI6_9GAST</name>
<dbReference type="PANTHER" id="PTHR19960">
    <property type="entry name" value="TEKTIN"/>
    <property type="match status" value="1"/>
</dbReference>
<dbReference type="InterPro" id="IPR000435">
    <property type="entry name" value="Tektins"/>
</dbReference>
<sequence>MLISETNALNEAKRILEKNLAETDNPLHIAQECLYNREKRQSIDLVHDCPEKELIREVDLIKRCQERMRNTVDR</sequence>
<evidence type="ECO:0000256" key="3">
    <source>
        <dbReference type="RuleBase" id="RU367040"/>
    </source>
</evidence>
<dbReference type="GO" id="GO:0015630">
    <property type="term" value="C:microtubule cytoskeleton"/>
    <property type="evidence" value="ECO:0007669"/>
    <property type="project" value="UniProtKB-UniRule"/>
</dbReference>
<gene>
    <name evidence="4" type="ORF">PoB_006172900</name>
</gene>
<keyword evidence="3" id="KW-0969">Cilium</keyword>
<reference evidence="4 5" key="1">
    <citation type="journal article" date="2021" name="Elife">
        <title>Chloroplast acquisition without the gene transfer in kleptoplastic sea slugs, Plakobranchus ocellatus.</title>
        <authorList>
            <person name="Maeda T."/>
            <person name="Takahashi S."/>
            <person name="Yoshida T."/>
            <person name="Shimamura S."/>
            <person name="Takaki Y."/>
            <person name="Nagai Y."/>
            <person name="Toyoda A."/>
            <person name="Suzuki Y."/>
            <person name="Arimoto A."/>
            <person name="Ishii H."/>
            <person name="Satoh N."/>
            <person name="Nishiyama T."/>
            <person name="Hasebe M."/>
            <person name="Maruyama T."/>
            <person name="Minagawa J."/>
            <person name="Obokata J."/>
            <person name="Shigenobu S."/>
        </authorList>
    </citation>
    <scope>NUCLEOTIDE SEQUENCE [LARGE SCALE GENOMIC DNA]</scope>
</reference>
<dbReference type="Pfam" id="PF03148">
    <property type="entry name" value="Tektin"/>
    <property type="match status" value="1"/>
</dbReference>
<comment type="similarity">
    <text evidence="1 3">Belongs to the tektin family.</text>
</comment>
<dbReference type="InterPro" id="IPR048256">
    <property type="entry name" value="Tektin-like"/>
</dbReference>
<proteinExistence type="inferred from homology"/>
<evidence type="ECO:0000256" key="1">
    <source>
        <dbReference type="ARBA" id="ARBA00007209"/>
    </source>
</evidence>
<dbReference type="GO" id="GO:0060294">
    <property type="term" value="P:cilium movement involved in cell motility"/>
    <property type="evidence" value="ECO:0007669"/>
    <property type="project" value="UniProtKB-UniRule"/>
</dbReference>
<keyword evidence="2" id="KW-0963">Cytoplasm</keyword>
<evidence type="ECO:0000313" key="5">
    <source>
        <dbReference type="Proteomes" id="UP000735302"/>
    </source>
</evidence>
<dbReference type="PANTHER" id="PTHR19960:SF11">
    <property type="entry name" value="TEKTIN"/>
    <property type="match status" value="1"/>
</dbReference>
<dbReference type="Proteomes" id="UP000735302">
    <property type="component" value="Unassembled WGS sequence"/>
</dbReference>
<evidence type="ECO:0000256" key="2">
    <source>
        <dbReference type="ARBA" id="ARBA00022490"/>
    </source>
</evidence>
<keyword evidence="3" id="KW-0282">Flagellum</keyword>
<dbReference type="GO" id="GO:0005634">
    <property type="term" value="C:nucleus"/>
    <property type="evidence" value="ECO:0007669"/>
    <property type="project" value="TreeGrafter"/>
</dbReference>
<comment type="caution">
    <text evidence="4">The sequence shown here is derived from an EMBL/GenBank/DDBJ whole genome shotgun (WGS) entry which is preliminary data.</text>
</comment>
<dbReference type="AlphaFoldDB" id="A0AAV4CTI6"/>